<organism evidence="2 3">
    <name type="scientific">Shewanella algae</name>
    <dbReference type="NCBI Taxonomy" id="38313"/>
    <lineage>
        <taxon>Bacteria</taxon>
        <taxon>Pseudomonadati</taxon>
        <taxon>Pseudomonadota</taxon>
        <taxon>Gammaproteobacteria</taxon>
        <taxon>Alteromonadales</taxon>
        <taxon>Shewanellaceae</taxon>
        <taxon>Shewanella</taxon>
    </lineage>
</organism>
<keyword evidence="3" id="KW-1185">Reference proteome</keyword>
<dbReference type="EMBL" id="UGYO01000001">
    <property type="protein sequence ID" value="SUI76973.1"/>
    <property type="molecule type" value="Genomic_DNA"/>
</dbReference>
<accession>A0A3G4URR2</accession>
<protein>
    <submittedName>
        <fullName evidence="2">Protein of uncharacterized function (DUF3019)</fullName>
    </submittedName>
</protein>
<reference evidence="2 3" key="1">
    <citation type="submission" date="2018-06" db="EMBL/GenBank/DDBJ databases">
        <authorList>
            <consortium name="Pathogen Informatics"/>
            <person name="Doyle S."/>
        </authorList>
    </citation>
    <scope>NUCLEOTIDE SEQUENCE [LARGE SCALE GENOMIC DNA]</scope>
    <source>
        <strain evidence="2 3">NCTC10738</strain>
    </source>
</reference>
<evidence type="ECO:0000313" key="3">
    <source>
        <dbReference type="Proteomes" id="UP000254069"/>
    </source>
</evidence>
<dbReference type="InterPro" id="IPR021559">
    <property type="entry name" value="DUF3019"/>
</dbReference>
<evidence type="ECO:0000313" key="1">
    <source>
        <dbReference type="EMBL" id="BCV46437.1"/>
    </source>
</evidence>
<gene>
    <name evidence="2" type="ORF">NCTC10738_02497</name>
    <name evidence="1" type="ORF">TUM17379_34550</name>
</gene>
<reference evidence="1" key="2">
    <citation type="submission" date="2021-05" db="EMBL/GenBank/DDBJ databases">
        <title>Molecular characterization for Shewanella algae harboring chromosomal blaOXA-55-like strains isolated from clinical and environment sample.</title>
        <authorList>
            <person name="Ohama Y."/>
            <person name="Aoki K."/>
            <person name="Harada S."/>
            <person name="Moriya K."/>
            <person name="Ishii Y."/>
            <person name="Tateda K."/>
        </authorList>
    </citation>
    <scope>NUCLEOTIDE SEQUENCE</scope>
    <source>
        <strain evidence="1">TUM17379</strain>
    </source>
</reference>
<accession>A0A380A9U5</accession>
<dbReference type="GeneID" id="93810594"/>
<sequence length="124" mass="14627">MNRWLLWLLMLISPWASALGEELWLAPDTCAMTNQESECKLQLQLEFHSQQPRSLCLWLANSAAPLTCFHQRRDFSYKLQLSLVRDTLIELRDQQNRTVASRLLRVAIYEPVSRRRRGLSWDLL</sequence>
<dbReference type="Pfam" id="PF11456">
    <property type="entry name" value="DUF3019"/>
    <property type="match status" value="1"/>
</dbReference>
<evidence type="ECO:0000313" key="2">
    <source>
        <dbReference type="EMBL" id="SUI76973.1"/>
    </source>
</evidence>
<name>A0A380A9U5_9GAMM</name>
<proteinExistence type="predicted"/>
<dbReference type="EMBL" id="AP024613">
    <property type="protein sequence ID" value="BCV46437.1"/>
    <property type="molecule type" value="Genomic_DNA"/>
</dbReference>
<dbReference type="RefSeq" id="WP_037436155.1">
    <property type="nucleotide sequence ID" value="NZ_AP024609.1"/>
</dbReference>
<dbReference type="AlphaFoldDB" id="A0A380A9U5"/>
<dbReference type="Proteomes" id="UP000825078">
    <property type="component" value="Chromosome"/>
</dbReference>
<dbReference type="Proteomes" id="UP000254069">
    <property type="component" value="Unassembled WGS sequence"/>
</dbReference>